<dbReference type="OrthoDB" id="9790406at2"/>
<dbReference type="PANTHER" id="PTHR22617:SF23">
    <property type="entry name" value="CHEMOTAXIS PROTEIN CHEW"/>
    <property type="match status" value="1"/>
</dbReference>
<protein>
    <submittedName>
        <fullName evidence="2">Positive regulator of CheA protein activity (CheW)</fullName>
    </submittedName>
</protein>
<dbReference type="GO" id="GO:0005829">
    <property type="term" value="C:cytosol"/>
    <property type="evidence" value="ECO:0007669"/>
    <property type="project" value="TreeGrafter"/>
</dbReference>
<dbReference type="AlphaFoldDB" id="A0A0H4WR29"/>
<dbReference type="InterPro" id="IPR036061">
    <property type="entry name" value="CheW-like_dom_sf"/>
</dbReference>
<dbReference type="PATRIC" id="fig|1297742.4.peg.2160"/>
<name>A0A0H4WR29_9BACT</name>
<dbReference type="SUPFAM" id="SSF50341">
    <property type="entry name" value="CheW-like"/>
    <property type="match status" value="1"/>
</dbReference>
<feature type="domain" description="CheW-like" evidence="1">
    <location>
        <begin position="26"/>
        <end position="166"/>
    </location>
</feature>
<dbReference type="Pfam" id="PF01584">
    <property type="entry name" value="CheW"/>
    <property type="match status" value="1"/>
</dbReference>
<dbReference type="eggNOG" id="COG0835">
    <property type="taxonomic scope" value="Bacteria"/>
</dbReference>
<dbReference type="PROSITE" id="PS50851">
    <property type="entry name" value="CHEW"/>
    <property type="match status" value="1"/>
</dbReference>
<dbReference type="SMART" id="SM00260">
    <property type="entry name" value="CheW"/>
    <property type="match status" value="1"/>
</dbReference>
<dbReference type="GO" id="GO:0006935">
    <property type="term" value="P:chemotaxis"/>
    <property type="evidence" value="ECO:0007669"/>
    <property type="project" value="InterPro"/>
</dbReference>
<dbReference type="InterPro" id="IPR039315">
    <property type="entry name" value="CheW"/>
</dbReference>
<evidence type="ECO:0000313" key="3">
    <source>
        <dbReference type="Proteomes" id="UP000009026"/>
    </source>
</evidence>
<organism evidence="2 3">
    <name type="scientific">Pseudomyxococcus hansupus</name>
    <dbReference type="NCBI Taxonomy" id="1297742"/>
    <lineage>
        <taxon>Bacteria</taxon>
        <taxon>Pseudomonadati</taxon>
        <taxon>Myxococcota</taxon>
        <taxon>Myxococcia</taxon>
        <taxon>Myxococcales</taxon>
        <taxon>Cystobacterineae</taxon>
        <taxon>Myxococcaceae</taxon>
        <taxon>Pseudomyxococcus</taxon>
    </lineage>
</organism>
<keyword evidence="3" id="KW-1185">Reference proteome</keyword>
<dbReference type="GO" id="GO:0007165">
    <property type="term" value="P:signal transduction"/>
    <property type="evidence" value="ECO:0007669"/>
    <property type="project" value="InterPro"/>
</dbReference>
<reference evidence="2 3" key="1">
    <citation type="journal article" date="2016" name="PLoS ONE">
        <title>Complete Genome Sequence and Comparative Genomics of a Novel Myxobacterium Myxococcus hansupus.</title>
        <authorList>
            <person name="Sharma G."/>
            <person name="Narwani T."/>
            <person name="Subramanian S."/>
        </authorList>
    </citation>
    <scope>NUCLEOTIDE SEQUENCE [LARGE SCALE GENOMIC DNA]</scope>
    <source>
        <strain evidence="3">mixupus</strain>
    </source>
</reference>
<proteinExistence type="predicted"/>
<dbReference type="Gene3D" id="2.40.50.180">
    <property type="entry name" value="CheA-289, Domain 4"/>
    <property type="match status" value="1"/>
</dbReference>
<accession>A0A0H4WR29</accession>
<evidence type="ECO:0000313" key="2">
    <source>
        <dbReference type="EMBL" id="AKQ65224.1"/>
    </source>
</evidence>
<dbReference type="PANTHER" id="PTHR22617">
    <property type="entry name" value="CHEMOTAXIS SENSOR HISTIDINE KINASE-RELATED"/>
    <property type="match status" value="1"/>
</dbReference>
<evidence type="ECO:0000259" key="1">
    <source>
        <dbReference type="PROSITE" id="PS50851"/>
    </source>
</evidence>
<gene>
    <name evidence="2" type="ORF">A176_002136</name>
</gene>
<dbReference type="Proteomes" id="UP000009026">
    <property type="component" value="Chromosome"/>
</dbReference>
<dbReference type="InterPro" id="IPR002545">
    <property type="entry name" value="CheW-lke_dom"/>
</dbReference>
<dbReference type="Gene3D" id="2.30.30.40">
    <property type="entry name" value="SH3 Domains"/>
    <property type="match status" value="1"/>
</dbReference>
<dbReference type="STRING" id="1297742.A176_002136"/>
<dbReference type="RefSeq" id="WP_021781552.1">
    <property type="nucleotide sequence ID" value="NZ_CP012109.1"/>
</dbReference>
<sequence>MKDPVNLLPSRPHAVADEAASAADVVVQLCAFYIGAAEYVLDIMRVEEILPLQRVTPIPHAPAFVEGVLHLRGVILPVVDLRCRLLGAPGPETPKTRLLVCKLGARRVAVKVDRVAEVLRVRKGDIKPAPALVVAGHSPFVVGVCGPPDRLRLLLDLKALLRVELERESLKAPESIRKGD</sequence>
<dbReference type="KEGG" id="mym:A176_002136"/>
<dbReference type="EMBL" id="CP012109">
    <property type="protein sequence ID" value="AKQ65224.1"/>
    <property type="molecule type" value="Genomic_DNA"/>
</dbReference>